<sequence length="43" mass="4600">MDDAIHIIRAVNAANAVIPTLRSMLLIGASMFVTTLYVLGAVR</sequence>
<dbReference type="EMBL" id="BAQP01000007">
    <property type="protein sequence ID" value="GBQ19438.1"/>
    <property type="molecule type" value="Genomic_DNA"/>
</dbReference>
<comment type="caution">
    <text evidence="2">The sequence shown here is derived from an EMBL/GenBank/DDBJ whole genome shotgun (WGS) entry which is preliminary data.</text>
</comment>
<evidence type="ECO:0000313" key="3">
    <source>
        <dbReference type="Proteomes" id="UP001060895"/>
    </source>
</evidence>
<keyword evidence="3" id="KW-1185">Reference proteome</keyword>
<dbReference type="Proteomes" id="UP001060895">
    <property type="component" value="Unassembled WGS sequence"/>
</dbReference>
<accession>A0ABQ0P2D9</accession>
<feature type="transmembrane region" description="Helical" evidence="1">
    <location>
        <begin position="24"/>
        <end position="42"/>
    </location>
</feature>
<protein>
    <submittedName>
        <fullName evidence="2">Uncharacterized protein</fullName>
    </submittedName>
</protein>
<proteinExistence type="predicted"/>
<keyword evidence="1" id="KW-0812">Transmembrane</keyword>
<gene>
    <name evidence="2" type="ORF">AA12717_0247</name>
</gene>
<keyword evidence="1" id="KW-0472">Membrane</keyword>
<evidence type="ECO:0000256" key="1">
    <source>
        <dbReference type="SAM" id="Phobius"/>
    </source>
</evidence>
<organism evidence="2 3">
    <name type="scientific">Gluconacetobacter sacchari DSM 12717</name>
    <dbReference type="NCBI Taxonomy" id="1307940"/>
    <lineage>
        <taxon>Bacteria</taxon>
        <taxon>Pseudomonadati</taxon>
        <taxon>Pseudomonadota</taxon>
        <taxon>Alphaproteobacteria</taxon>
        <taxon>Acetobacterales</taxon>
        <taxon>Acetobacteraceae</taxon>
        <taxon>Gluconacetobacter</taxon>
    </lineage>
</organism>
<keyword evidence="1" id="KW-1133">Transmembrane helix</keyword>
<dbReference type="RefSeq" id="WP_264812231.1">
    <property type="nucleotide sequence ID" value="NZ_BAQP01000007.1"/>
</dbReference>
<evidence type="ECO:0000313" key="2">
    <source>
        <dbReference type="EMBL" id="GBQ19438.1"/>
    </source>
</evidence>
<reference evidence="2" key="1">
    <citation type="submission" date="2013-04" db="EMBL/GenBank/DDBJ databases">
        <title>The genome sequencing project of 58 acetic acid bacteria.</title>
        <authorList>
            <person name="Okamoto-Kainuma A."/>
            <person name="Ishikawa M."/>
            <person name="Umino S."/>
            <person name="Koizumi Y."/>
            <person name="Shiwa Y."/>
            <person name="Yoshikawa H."/>
            <person name="Matsutani M."/>
            <person name="Matsushita K."/>
        </authorList>
    </citation>
    <scope>NUCLEOTIDE SEQUENCE</scope>
    <source>
        <strain evidence="2">DSM 12717</strain>
    </source>
</reference>
<name>A0ABQ0P2D9_9PROT</name>